<dbReference type="AlphaFoldDB" id="A0A124FC69"/>
<dbReference type="EMBL" id="LGEX01000001">
    <property type="protein sequence ID" value="KUK07720.1"/>
    <property type="molecule type" value="Genomic_DNA"/>
</dbReference>
<evidence type="ECO:0000313" key="2">
    <source>
        <dbReference type="EMBL" id="KUJ94130.1"/>
    </source>
</evidence>
<evidence type="ECO:0000259" key="1">
    <source>
        <dbReference type="Pfam" id="PF13521"/>
    </source>
</evidence>
<dbReference type="Proteomes" id="UP000054015">
    <property type="component" value="Unassembled WGS sequence"/>
</dbReference>
<dbReference type="InterPro" id="IPR038727">
    <property type="entry name" value="NadR/Ttd14_AAA_dom"/>
</dbReference>
<dbReference type="SUPFAM" id="SSF52540">
    <property type="entry name" value="P-loop containing nucleoside triphosphate hydrolases"/>
    <property type="match status" value="1"/>
</dbReference>
<dbReference type="Proteomes" id="UP000054307">
    <property type="component" value="Unassembled WGS sequence"/>
</dbReference>
<accession>A0A124FC69</accession>
<sequence length="179" mass="20191">MLIGISGSSGSGKTTLASLLSTRLNACLIGEVASYIAGLWKAEKGMTLAEIRAYDATRFQLEVLEEQIRREDEALQNHDVVVVDRTIYDNLFFALFYHDNLSMLNRYMRLFEKREREQSYDLILYCEPLSSSNPVSSVENCILPRLIPPSIPVCHLPPVSPQKRVEVAVNTIREVVKAC</sequence>
<dbReference type="Gene3D" id="3.40.50.300">
    <property type="entry name" value="P-loop containing nucleotide triphosphate hydrolases"/>
    <property type="match status" value="1"/>
</dbReference>
<gene>
    <name evidence="2" type="ORF">XD40_0724</name>
    <name evidence="3" type="ORF">XD48_0055</name>
</gene>
<protein>
    <recommendedName>
        <fullName evidence="1">NadR/Ttd14 AAA domain-containing protein</fullName>
    </recommendedName>
</protein>
<name>A0A124FC69_ARCFL</name>
<evidence type="ECO:0000313" key="3">
    <source>
        <dbReference type="EMBL" id="KUK07720.1"/>
    </source>
</evidence>
<organism evidence="3 4">
    <name type="scientific">Archaeoglobus fulgidus</name>
    <dbReference type="NCBI Taxonomy" id="2234"/>
    <lineage>
        <taxon>Archaea</taxon>
        <taxon>Methanobacteriati</taxon>
        <taxon>Methanobacteriota</taxon>
        <taxon>Archaeoglobi</taxon>
        <taxon>Archaeoglobales</taxon>
        <taxon>Archaeoglobaceae</taxon>
        <taxon>Archaeoglobus</taxon>
    </lineage>
</organism>
<evidence type="ECO:0000313" key="4">
    <source>
        <dbReference type="Proteomes" id="UP000054015"/>
    </source>
</evidence>
<comment type="caution">
    <text evidence="3">The sequence shown here is derived from an EMBL/GenBank/DDBJ whole genome shotgun (WGS) entry which is preliminary data.</text>
</comment>
<reference evidence="4 5" key="2">
    <citation type="journal article" date="2015" name="MBio">
        <title>Genome-Resolved Metagenomic Analysis Reveals Roles for Candidate Phyla and Other Microbial Community Members in Biogeochemical Transformations in Oil Reservoirs.</title>
        <authorList>
            <person name="Hu P."/>
            <person name="Tom L."/>
            <person name="Singh A."/>
            <person name="Thomas B.C."/>
            <person name="Baker B.J."/>
            <person name="Piceno Y.M."/>
            <person name="Andersen G.L."/>
            <person name="Banfield J.F."/>
        </authorList>
    </citation>
    <scope>NUCLEOTIDE SEQUENCE [LARGE SCALE GENOMIC DNA]</scope>
</reference>
<dbReference type="InterPro" id="IPR027417">
    <property type="entry name" value="P-loop_NTPase"/>
</dbReference>
<evidence type="ECO:0000313" key="5">
    <source>
        <dbReference type="Proteomes" id="UP000054307"/>
    </source>
</evidence>
<feature type="domain" description="NadR/Ttd14 AAA" evidence="1">
    <location>
        <begin position="3"/>
        <end position="129"/>
    </location>
</feature>
<reference evidence="3" key="1">
    <citation type="journal article" date="2015" name="MBio">
        <title>Genome-resolved metagenomic analysis reveals roles for candidate phyla and other microbial community members in biogeochemical transformations in oil reservoirs.</title>
        <authorList>
            <person name="Hu P."/>
            <person name="Tom L."/>
            <person name="Singh A."/>
            <person name="Thomas B.C."/>
            <person name="Baker B.J."/>
            <person name="Piceno Y.M."/>
            <person name="Andersen G.L."/>
            <person name="Banfield J.F."/>
        </authorList>
    </citation>
    <scope>NUCLEOTIDE SEQUENCE [LARGE SCALE GENOMIC DNA]</scope>
    <source>
        <strain evidence="3">49_2300</strain>
        <strain evidence="2">49_95</strain>
    </source>
</reference>
<dbReference type="PATRIC" id="fig|2234.6.peg.1111"/>
<proteinExistence type="predicted"/>
<dbReference type="EMBL" id="LGEQ01000009">
    <property type="protein sequence ID" value="KUJ94130.1"/>
    <property type="molecule type" value="Genomic_DNA"/>
</dbReference>
<dbReference type="Pfam" id="PF13521">
    <property type="entry name" value="AAA_28"/>
    <property type="match status" value="1"/>
</dbReference>